<evidence type="ECO:0000313" key="3">
    <source>
        <dbReference type="Proteomes" id="UP000807353"/>
    </source>
</evidence>
<dbReference type="Proteomes" id="UP000807353">
    <property type="component" value="Unassembled WGS sequence"/>
</dbReference>
<name>A0A9P6CI74_9AGAR</name>
<sequence length="81" mass="9482">MIWRSSRTSWPRPTSLSSNSMPSRSPGWIGIFLWCDGCSKGDWDRTMMSYYRQWPHEEPVWFCLFDPHDDSGSTSSNSKPF</sequence>
<evidence type="ECO:0000313" key="2">
    <source>
        <dbReference type="EMBL" id="KAF9461588.1"/>
    </source>
</evidence>
<keyword evidence="3" id="KW-1185">Reference proteome</keyword>
<evidence type="ECO:0000256" key="1">
    <source>
        <dbReference type="SAM" id="MobiDB-lite"/>
    </source>
</evidence>
<feature type="region of interest" description="Disordered" evidence="1">
    <location>
        <begin position="1"/>
        <end position="25"/>
    </location>
</feature>
<proteinExistence type="predicted"/>
<organism evidence="2 3">
    <name type="scientific">Collybia nuda</name>
    <dbReference type="NCBI Taxonomy" id="64659"/>
    <lineage>
        <taxon>Eukaryota</taxon>
        <taxon>Fungi</taxon>
        <taxon>Dikarya</taxon>
        <taxon>Basidiomycota</taxon>
        <taxon>Agaricomycotina</taxon>
        <taxon>Agaricomycetes</taxon>
        <taxon>Agaricomycetidae</taxon>
        <taxon>Agaricales</taxon>
        <taxon>Tricholomatineae</taxon>
        <taxon>Clitocybaceae</taxon>
        <taxon>Collybia</taxon>
    </lineage>
</organism>
<dbReference type="AlphaFoldDB" id="A0A9P6CI74"/>
<dbReference type="EMBL" id="MU150282">
    <property type="protein sequence ID" value="KAF9461588.1"/>
    <property type="molecule type" value="Genomic_DNA"/>
</dbReference>
<accession>A0A9P6CI74</accession>
<comment type="caution">
    <text evidence="2">The sequence shown here is derived from an EMBL/GenBank/DDBJ whole genome shotgun (WGS) entry which is preliminary data.</text>
</comment>
<reference evidence="2" key="1">
    <citation type="submission" date="2020-11" db="EMBL/GenBank/DDBJ databases">
        <authorList>
            <consortium name="DOE Joint Genome Institute"/>
            <person name="Ahrendt S."/>
            <person name="Riley R."/>
            <person name="Andreopoulos W."/>
            <person name="Labutti K."/>
            <person name="Pangilinan J."/>
            <person name="Ruiz-Duenas F.J."/>
            <person name="Barrasa J.M."/>
            <person name="Sanchez-Garcia M."/>
            <person name="Camarero S."/>
            <person name="Miyauchi S."/>
            <person name="Serrano A."/>
            <person name="Linde D."/>
            <person name="Babiker R."/>
            <person name="Drula E."/>
            <person name="Ayuso-Fernandez I."/>
            <person name="Pacheco R."/>
            <person name="Padilla G."/>
            <person name="Ferreira P."/>
            <person name="Barriuso J."/>
            <person name="Kellner H."/>
            <person name="Castanera R."/>
            <person name="Alfaro M."/>
            <person name="Ramirez L."/>
            <person name="Pisabarro A.G."/>
            <person name="Kuo A."/>
            <person name="Tritt A."/>
            <person name="Lipzen A."/>
            <person name="He G."/>
            <person name="Yan M."/>
            <person name="Ng V."/>
            <person name="Cullen D."/>
            <person name="Martin F."/>
            <person name="Rosso M.-N."/>
            <person name="Henrissat B."/>
            <person name="Hibbett D."/>
            <person name="Martinez A.T."/>
            <person name="Grigoriev I.V."/>
        </authorList>
    </citation>
    <scope>NUCLEOTIDE SEQUENCE</scope>
    <source>
        <strain evidence="2">CBS 247.69</strain>
    </source>
</reference>
<gene>
    <name evidence="2" type="ORF">BDZ94DRAFT_805635</name>
</gene>
<protein>
    <submittedName>
        <fullName evidence="2">Uncharacterized protein</fullName>
    </submittedName>
</protein>